<dbReference type="SUPFAM" id="SSF55068">
    <property type="entry name" value="Peptide methionine sulfoxide reductase"/>
    <property type="match status" value="1"/>
</dbReference>
<keyword evidence="10" id="KW-1185">Reference proteome</keyword>
<reference evidence="9 10" key="1">
    <citation type="submission" date="2016-03" db="EMBL/GenBank/DDBJ databases">
        <authorList>
            <person name="Devillers H."/>
        </authorList>
    </citation>
    <scope>NUCLEOTIDE SEQUENCE [LARGE SCALE GENOMIC DNA]</scope>
    <source>
        <strain evidence="9">CBS 11717</strain>
    </source>
</reference>
<evidence type="ECO:0000256" key="1">
    <source>
        <dbReference type="ARBA" id="ARBA00005591"/>
    </source>
</evidence>
<gene>
    <name evidence="9" type="ORF">LAMI_0D02344G</name>
</gene>
<evidence type="ECO:0000256" key="2">
    <source>
        <dbReference type="ARBA" id="ARBA00012502"/>
    </source>
</evidence>
<evidence type="ECO:0000256" key="3">
    <source>
        <dbReference type="ARBA" id="ARBA00023002"/>
    </source>
</evidence>
<dbReference type="PANTHER" id="PTHR42799:SF2">
    <property type="entry name" value="MITOCHONDRIAL PEPTIDE METHIONINE SULFOXIDE REDUCTASE"/>
    <property type="match status" value="1"/>
</dbReference>
<keyword evidence="3" id="KW-0560">Oxidoreductase</keyword>
<dbReference type="InterPro" id="IPR002569">
    <property type="entry name" value="Met_Sox_Rdtase_MsrA_dom"/>
</dbReference>
<feature type="domain" description="Peptide methionine sulphoxide reductase MsrA" evidence="8">
    <location>
        <begin position="20"/>
        <end position="174"/>
    </location>
</feature>
<organism evidence="9 10">
    <name type="scientific">Lachancea mirantina</name>
    <dbReference type="NCBI Taxonomy" id="1230905"/>
    <lineage>
        <taxon>Eukaryota</taxon>
        <taxon>Fungi</taxon>
        <taxon>Dikarya</taxon>
        <taxon>Ascomycota</taxon>
        <taxon>Saccharomycotina</taxon>
        <taxon>Saccharomycetes</taxon>
        <taxon>Saccharomycetales</taxon>
        <taxon>Saccharomycetaceae</taxon>
        <taxon>Lachancea</taxon>
    </lineage>
</organism>
<dbReference type="EC" id="1.8.4.11" evidence="2"/>
<dbReference type="Proteomes" id="UP000191024">
    <property type="component" value="Chromosome D"/>
</dbReference>
<dbReference type="GO" id="GO:0034599">
    <property type="term" value="P:cellular response to oxidative stress"/>
    <property type="evidence" value="ECO:0007669"/>
    <property type="project" value="UniProtKB-ARBA"/>
</dbReference>
<dbReference type="AlphaFoldDB" id="A0A1G4J917"/>
<sequence>MVSAISKTIKYTAGKDKLLTVAAGCFWGTEHIYRKYYGDKIVDCKVGYANGDENAKDGNSVSYKRVCSGDTNFAEVLQISFDPKTVSLKELVDFFFRIHDPTTLNSQGPDMGTQYRSAIFTHSEADLVECKKLKGQWQPKWKNKIVTEVAPCINFYDAEEYHQLYLDHNPSGYACPTHYVRDL</sequence>
<evidence type="ECO:0000313" key="9">
    <source>
        <dbReference type="EMBL" id="SCU86498.1"/>
    </source>
</evidence>
<dbReference type="OrthoDB" id="77405at2759"/>
<proteinExistence type="inferred from homology"/>
<dbReference type="PANTHER" id="PTHR42799">
    <property type="entry name" value="MITOCHONDRIAL PEPTIDE METHIONINE SULFOXIDE REDUCTASE"/>
    <property type="match status" value="1"/>
</dbReference>
<dbReference type="GO" id="GO:0005737">
    <property type="term" value="C:cytoplasm"/>
    <property type="evidence" value="ECO:0007669"/>
    <property type="project" value="TreeGrafter"/>
</dbReference>
<dbReference type="InterPro" id="IPR050162">
    <property type="entry name" value="MsrA_MetSO_reductase"/>
</dbReference>
<dbReference type="GO" id="GO:0008113">
    <property type="term" value="F:peptide-methionine (S)-S-oxide reductase activity"/>
    <property type="evidence" value="ECO:0007669"/>
    <property type="project" value="UniProtKB-EC"/>
</dbReference>
<evidence type="ECO:0000256" key="7">
    <source>
        <dbReference type="ARBA" id="ARBA00048782"/>
    </source>
</evidence>
<protein>
    <recommendedName>
        <fullName evidence="2">peptide-methionine (S)-S-oxide reductase</fullName>
        <ecNumber evidence="2">1.8.4.11</ecNumber>
    </recommendedName>
    <alternativeName>
        <fullName evidence="5">Peptide-methionine (S)-S-oxide reductase</fullName>
    </alternativeName>
    <alternativeName>
        <fullName evidence="4">Protein-methionine-S-oxide reductase</fullName>
    </alternativeName>
</protein>
<dbReference type="Gene3D" id="3.30.1060.10">
    <property type="entry name" value="Peptide methionine sulphoxide reductase MsrA"/>
    <property type="match status" value="1"/>
</dbReference>
<evidence type="ECO:0000313" key="10">
    <source>
        <dbReference type="Proteomes" id="UP000191024"/>
    </source>
</evidence>
<dbReference type="Pfam" id="PF01625">
    <property type="entry name" value="PMSR"/>
    <property type="match status" value="1"/>
</dbReference>
<comment type="catalytic activity">
    <reaction evidence="7">
        <text>[thioredoxin]-disulfide + L-methionine + H2O = L-methionine (S)-S-oxide + [thioredoxin]-dithiol</text>
        <dbReference type="Rhea" id="RHEA:19993"/>
        <dbReference type="Rhea" id="RHEA-COMP:10698"/>
        <dbReference type="Rhea" id="RHEA-COMP:10700"/>
        <dbReference type="ChEBI" id="CHEBI:15377"/>
        <dbReference type="ChEBI" id="CHEBI:29950"/>
        <dbReference type="ChEBI" id="CHEBI:50058"/>
        <dbReference type="ChEBI" id="CHEBI:57844"/>
        <dbReference type="ChEBI" id="CHEBI:58772"/>
        <dbReference type="EC" id="1.8.4.11"/>
    </reaction>
</comment>
<evidence type="ECO:0000256" key="6">
    <source>
        <dbReference type="ARBA" id="ARBA00047806"/>
    </source>
</evidence>
<evidence type="ECO:0000256" key="4">
    <source>
        <dbReference type="ARBA" id="ARBA00030273"/>
    </source>
</evidence>
<comment type="catalytic activity">
    <reaction evidence="6">
        <text>L-methionyl-[protein] + [thioredoxin]-disulfide + H2O = L-methionyl-(S)-S-oxide-[protein] + [thioredoxin]-dithiol</text>
        <dbReference type="Rhea" id="RHEA:14217"/>
        <dbReference type="Rhea" id="RHEA-COMP:10698"/>
        <dbReference type="Rhea" id="RHEA-COMP:10700"/>
        <dbReference type="Rhea" id="RHEA-COMP:12313"/>
        <dbReference type="Rhea" id="RHEA-COMP:12315"/>
        <dbReference type="ChEBI" id="CHEBI:15377"/>
        <dbReference type="ChEBI" id="CHEBI:16044"/>
        <dbReference type="ChEBI" id="CHEBI:29950"/>
        <dbReference type="ChEBI" id="CHEBI:44120"/>
        <dbReference type="ChEBI" id="CHEBI:50058"/>
        <dbReference type="EC" id="1.8.4.11"/>
    </reaction>
</comment>
<dbReference type="NCBIfam" id="TIGR00401">
    <property type="entry name" value="msrA"/>
    <property type="match status" value="1"/>
</dbReference>
<evidence type="ECO:0000256" key="5">
    <source>
        <dbReference type="ARBA" id="ARBA00030643"/>
    </source>
</evidence>
<comment type="similarity">
    <text evidence="1">Belongs to the MsrA Met sulfoxide reductase family.</text>
</comment>
<dbReference type="InterPro" id="IPR036509">
    <property type="entry name" value="Met_Sox_Rdtase_MsrA_sf"/>
</dbReference>
<dbReference type="EMBL" id="LT598463">
    <property type="protein sequence ID" value="SCU86498.1"/>
    <property type="molecule type" value="Genomic_DNA"/>
</dbReference>
<accession>A0A1G4J917</accession>
<evidence type="ECO:0000259" key="8">
    <source>
        <dbReference type="Pfam" id="PF01625"/>
    </source>
</evidence>
<dbReference type="FunFam" id="3.30.1060.10:FF:000006">
    <property type="entry name" value="Peptide methionine sulfoxide reductase"/>
    <property type="match status" value="1"/>
</dbReference>
<name>A0A1G4J917_9SACH</name>
<dbReference type="STRING" id="1230905.A0A1G4J917"/>
<dbReference type="HAMAP" id="MF_01401">
    <property type="entry name" value="MsrA"/>
    <property type="match status" value="1"/>
</dbReference>